<dbReference type="InterPro" id="IPR012944">
    <property type="entry name" value="SusD_RagB_dom"/>
</dbReference>
<reference evidence="8 9" key="1">
    <citation type="submission" date="2018-04" db="EMBL/GenBank/DDBJ databases">
        <title>Complete genome uncultured novel isolate.</title>
        <authorList>
            <person name="Merlino G."/>
        </authorList>
    </citation>
    <scope>NUCLEOTIDE SEQUENCE [LARGE SCALE GENOMIC DNA]</scope>
    <source>
        <strain evidence="9">R1DC9</strain>
    </source>
</reference>
<proteinExistence type="inferred from homology"/>
<sequence length="542" mass="61434">MKKLFILTIIATLSFTSCEDYLEEENKSNVTAEEFYVTEEGYEALINANYALLREIYGQDPWLFMSGTDLYMEGRNPEPPGLSQYSQLSSAEPEVEFLYVRAYQAIQQANAALYYADITEQTELIPQYVGEVKFMRANAYFLLVQTYGGVSLVTEKIDDVVLQFERNTAEEVYSFIISELEEALNLVSTGAFVGRVNHRAVENLLSQVHLTRAYESFGPSDDFSKAAQYADNVIGGQQLNLSYEELWTPGNELNEEVIFSVQFNRESIGISPTTLGHQQQNFFGSYLGGSEVAGDAPYKSYNLCPTRFALSLFEEGDERWEGTFMTEIYGRYYDYFEVEDRSTLEVRHFYEPQWFTAEDRAAYVAAHPEAEYHPFGEHDPEGADISGNFNTIVIKKFDDPESQFVAGGSEDRVSARDFIVSRLAETYLVAAEAYLGAGAAGTGLERLNEVRRRAGVADATLAEFDLDYILDERARELMGEYKRWFDLKRTGKLVERASMYNPLIEVSNFDGSNGLQKILRPIPQNAIDLNQNQNFAQNPAYE</sequence>
<dbReference type="Pfam" id="PF07980">
    <property type="entry name" value="SusD_RagB"/>
    <property type="match status" value="1"/>
</dbReference>
<keyword evidence="4" id="KW-0472">Membrane</keyword>
<evidence type="ECO:0000313" key="8">
    <source>
        <dbReference type="EMBL" id="QCK13284.1"/>
    </source>
</evidence>
<dbReference type="RefSeq" id="WP_137088882.1">
    <property type="nucleotide sequence ID" value="NZ_CP028923.1"/>
</dbReference>
<comment type="similarity">
    <text evidence="2">Belongs to the SusD family.</text>
</comment>
<dbReference type="AlphaFoldDB" id="A0A4D7JX03"/>
<evidence type="ECO:0000313" key="9">
    <source>
        <dbReference type="Proteomes" id="UP000298616"/>
    </source>
</evidence>
<comment type="subcellular location">
    <subcellularLocation>
        <location evidence="1">Cell outer membrane</location>
    </subcellularLocation>
</comment>
<gene>
    <name evidence="8" type="ORF">DCC35_00225</name>
</gene>
<name>A0A4D7JX03_9BACT</name>
<evidence type="ECO:0000256" key="2">
    <source>
        <dbReference type="ARBA" id="ARBA00006275"/>
    </source>
</evidence>
<keyword evidence="3" id="KW-0732">Signal</keyword>
<protein>
    <submittedName>
        <fullName evidence="8">RagB/SusD family nutrient uptake outer membrane protein</fullName>
    </submittedName>
</protein>
<dbReference type="PROSITE" id="PS51257">
    <property type="entry name" value="PROKAR_LIPOPROTEIN"/>
    <property type="match status" value="1"/>
</dbReference>
<dbReference type="KEGG" id="fpf:DCC35_00225"/>
<evidence type="ECO:0000259" key="7">
    <source>
        <dbReference type="Pfam" id="PF14322"/>
    </source>
</evidence>
<accession>A0A4D7JX03</accession>
<feature type="domain" description="RagB/SusD" evidence="6">
    <location>
        <begin position="256"/>
        <end position="541"/>
    </location>
</feature>
<dbReference type="OrthoDB" id="906516at2"/>
<dbReference type="Gene3D" id="1.25.40.390">
    <property type="match status" value="1"/>
</dbReference>
<dbReference type="GO" id="GO:0009279">
    <property type="term" value="C:cell outer membrane"/>
    <property type="evidence" value="ECO:0007669"/>
    <property type="project" value="UniProtKB-SubCell"/>
</dbReference>
<dbReference type="Proteomes" id="UP000298616">
    <property type="component" value="Chromosome"/>
</dbReference>
<feature type="domain" description="SusD-like N-terminal" evidence="7">
    <location>
        <begin position="20"/>
        <end position="210"/>
    </location>
</feature>
<evidence type="ECO:0000256" key="5">
    <source>
        <dbReference type="ARBA" id="ARBA00023237"/>
    </source>
</evidence>
<evidence type="ECO:0000256" key="4">
    <source>
        <dbReference type="ARBA" id="ARBA00023136"/>
    </source>
</evidence>
<dbReference type="EMBL" id="CP028923">
    <property type="protein sequence ID" value="QCK13284.1"/>
    <property type="molecule type" value="Genomic_DNA"/>
</dbReference>
<evidence type="ECO:0000256" key="3">
    <source>
        <dbReference type="ARBA" id="ARBA00022729"/>
    </source>
</evidence>
<dbReference type="SUPFAM" id="SSF48452">
    <property type="entry name" value="TPR-like"/>
    <property type="match status" value="1"/>
</dbReference>
<dbReference type="InterPro" id="IPR011990">
    <property type="entry name" value="TPR-like_helical_dom_sf"/>
</dbReference>
<dbReference type="InterPro" id="IPR033985">
    <property type="entry name" value="SusD-like_N"/>
</dbReference>
<keyword evidence="9" id="KW-1185">Reference proteome</keyword>
<keyword evidence="5" id="KW-0998">Cell outer membrane</keyword>
<organism evidence="8 9">
    <name type="scientific">Mangrovivirga cuniculi</name>
    <dbReference type="NCBI Taxonomy" id="2715131"/>
    <lineage>
        <taxon>Bacteria</taxon>
        <taxon>Pseudomonadati</taxon>
        <taxon>Bacteroidota</taxon>
        <taxon>Cytophagia</taxon>
        <taxon>Cytophagales</taxon>
        <taxon>Mangrovivirgaceae</taxon>
        <taxon>Mangrovivirga</taxon>
    </lineage>
</organism>
<dbReference type="Pfam" id="PF14322">
    <property type="entry name" value="SusD-like_3"/>
    <property type="match status" value="1"/>
</dbReference>
<evidence type="ECO:0000256" key="1">
    <source>
        <dbReference type="ARBA" id="ARBA00004442"/>
    </source>
</evidence>
<evidence type="ECO:0000259" key="6">
    <source>
        <dbReference type="Pfam" id="PF07980"/>
    </source>
</evidence>